<evidence type="ECO:0000313" key="1">
    <source>
        <dbReference type="EMBL" id="TEB25089.1"/>
    </source>
</evidence>
<feature type="non-terminal residue" evidence="1">
    <location>
        <position position="75"/>
    </location>
</feature>
<keyword evidence="2" id="KW-1185">Reference proteome</keyword>
<reference evidence="1 2" key="1">
    <citation type="journal article" date="2019" name="Nat. Ecol. Evol.">
        <title>Megaphylogeny resolves global patterns of mushroom evolution.</title>
        <authorList>
            <person name="Varga T."/>
            <person name="Krizsan K."/>
            <person name="Foldi C."/>
            <person name="Dima B."/>
            <person name="Sanchez-Garcia M."/>
            <person name="Sanchez-Ramirez S."/>
            <person name="Szollosi G.J."/>
            <person name="Szarkandi J.G."/>
            <person name="Papp V."/>
            <person name="Albert L."/>
            <person name="Andreopoulos W."/>
            <person name="Angelini C."/>
            <person name="Antonin V."/>
            <person name="Barry K.W."/>
            <person name="Bougher N.L."/>
            <person name="Buchanan P."/>
            <person name="Buyck B."/>
            <person name="Bense V."/>
            <person name="Catcheside P."/>
            <person name="Chovatia M."/>
            <person name="Cooper J."/>
            <person name="Damon W."/>
            <person name="Desjardin D."/>
            <person name="Finy P."/>
            <person name="Geml J."/>
            <person name="Haridas S."/>
            <person name="Hughes K."/>
            <person name="Justo A."/>
            <person name="Karasinski D."/>
            <person name="Kautmanova I."/>
            <person name="Kiss B."/>
            <person name="Kocsube S."/>
            <person name="Kotiranta H."/>
            <person name="LaButti K.M."/>
            <person name="Lechner B.E."/>
            <person name="Liimatainen K."/>
            <person name="Lipzen A."/>
            <person name="Lukacs Z."/>
            <person name="Mihaltcheva S."/>
            <person name="Morgado L.N."/>
            <person name="Niskanen T."/>
            <person name="Noordeloos M.E."/>
            <person name="Ohm R.A."/>
            <person name="Ortiz-Santana B."/>
            <person name="Ovrebo C."/>
            <person name="Racz N."/>
            <person name="Riley R."/>
            <person name="Savchenko A."/>
            <person name="Shiryaev A."/>
            <person name="Soop K."/>
            <person name="Spirin V."/>
            <person name="Szebenyi C."/>
            <person name="Tomsovsky M."/>
            <person name="Tulloss R.E."/>
            <person name="Uehling J."/>
            <person name="Grigoriev I.V."/>
            <person name="Vagvolgyi C."/>
            <person name="Papp T."/>
            <person name="Martin F.M."/>
            <person name="Miettinen O."/>
            <person name="Hibbett D.S."/>
            <person name="Nagy L.G."/>
        </authorList>
    </citation>
    <scope>NUCLEOTIDE SEQUENCE [LARGE SCALE GENOMIC DNA]</scope>
    <source>
        <strain evidence="1 2">FP101781</strain>
    </source>
</reference>
<dbReference type="EMBL" id="QPFP01000060">
    <property type="protein sequence ID" value="TEB25089.1"/>
    <property type="molecule type" value="Genomic_DNA"/>
</dbReference>
<evidence type="ECO:0000313" key="2">
    <source>
        <dbReference type="Proteomes" id="UP000298030"/>
    </source>
</evidence>
<proteinExistence type="predicted"/>
<protein>
    <submittedName>
        <fullName evidence="1">Uncharacterized protein</fullName>
    </submittedName>
</protein>
<dbReference type="Proteomes" id="UP000298030">
    <property type="component" value="Unassembled WGS sequence"/>
</dbReference>
<organism evidence="1 2">
    <name type="scientific">Coprinellus micaceus</name>
    <name type="common">Glistening ink-cap mushroom</name>
    <name type="synonym">Coprinus micaceus</name>
    <dbReference type="NCBI Taxonomy" id="71717"/>
    <lineage>
        <taxon>Eukaryota</taxon>
        <taxon>Fungi</taxon>
        <taxon>Dikarya</taxon>
        <taxon>Basidiomycota</taxon>
        <taxon>Agaricomycotina</taxon>
        <taxon>Agaricomycetes</taxon>
        <taxon>Agaricomycetidae</taxon>
        <taxon>Agaricales</taxon>
        <taxon>Agaricineae</taxon>
        <taxon>Psathyrellaceae</taxon>
        <taxon>Coprinellus</taxon>
    </lineage>
</organism>
<accession>A0A4Y7SV13</accession>
<gene>
    <name evidence="1" type="ORF">FA13DRAFT_1738710</name>
</gene>
<name>A0A4Y7SV13_COPMI</name>
<dbReference type="AlphaFoldDB" id="A0A4Y7SV13"/>
<sequence>MMAPVKLCRGRVRESNRLRLQTPKAVSGEACGNSRCETPSAWWYAASNVSDQAPRDHKKPAFMLGMHAAPSITSG</sequence>
<comment type="caution">
    <text evidence="1">The sequence shown here is derived from an EMBL/GenBank/DDBJ whole genome shotgun (WGS) entry which is preliminary data.</text>
</comment>